<feature type="domain" description="Major facilitator superfamily (MFS) profile" evidence="7">
    <location>
        <begin position="17"/>
        <end position="117"/>
    </location>
</feature>
<dbReference type="Gene3D" id="1.20.1250.20">
    <property type="entry name" value="MFS general substrate transporter like domains"/>
    <property type="match status" value="1"/>
</dbReference>
<feature type="transmembrane region" description="Helical" evidence="6">
    <location>
        <begin position="14"/>
        <end position="38"/>
    </location>
</feature>
<reference evidence="8" key="1">
    <citation type="journal article" date="2020" name="mSystems">
        <title>Genome- and Community-Level Interaction Insights into Carbon Utilization and Element Cycling Functions of Hydrothermarchaeota in Hydrothermal Sediment.</title>
        <authorList>
            <person name="Zhou Z."/>
            <person name="Liu Y."/>
            <person name="Xu W."/>
            <person name="Pan J."/>
            <person name="Luo Z.H."/>
            <person name="Li M."/>
        </authorList>
    </citation>
    <scope>NUCLEOTIDE SEQUENCE [LARGE SCALE GENOMIC DNA]</scope>
    <source>
        <strain evidence="8">SpSt-418</strain>
    </source>
</reference>
<evidence type="ECO:0000256" key="3">
    <source>
        <dbReference type="ARBA" id="ARBA00022692"/>
    </source>
</evidence>
<sequence length="117" mass="12685">MTAVTTNHERDPRWWMVLVACIIAVRMVAIDTGMLSLIEPAIQAKFNSSQSTIGLMTSISTLMLAAFVLGGGTLGDLYGRRQFILIGATVVHKCNGEQCVSSLRQISLGSQLATSWR</sequence>
<feature type="transmembrane region" description="Helical" evidence="6">
    <location>
        <begin position="50"/>
        <end position="70"/>
    </location>
</feature>
<dbReference type="EMBL" id="DSRU01000336">
    <property type="protein sequence ID" value="HFN00683.1"/>
    <property type="molecule type" value="Genomic_DNA"/>
</dbReference>
<dbReference type="InterPro" id="IPR036259">
    <property type="entry name" value="MFS_trans_sf"/>
</dbReference>
<dbReference type="GO" id="GO:0022857">
    <property type="term" value="F:transmembrane transporter activity"/>
    <property type="evidence" value="ECO:0007669"/>
    <property type="project" value="InterPro"/>
</dbReference>
<organism evidence="8">
    <name type="scientific">Oscillatoriales cyanobacterium SpSt-418</name>
    <dbReference type="NCBI Taxonomy" id="2282169"/>
    <lineage>
        <taxon>Bacteria</taxon>
        <taxon>Bacillati</taxon>
        <taxon>Cyanobacteriota</taxon>
        <taxon>Cyanophyceae</taxon>
        <taxon>Oscillatoriophycideae</taxon>
        <taxon>Oscillatoriales</taxon>
    </lineage>
</organism>
<dbReference type="AlphaFoldDB" id="A0A7C3KJM4"/>
<dbReference type="PROSITE" id="PS50850">
    <property type="entry name" value="MFS"/>
    <property type="match status" value="1"/>
</dbReference>
<evidence type="ECO:0000256" key="5">
    <source>
        <dbReference type="ARBA" id="ARBA00023136"/>
    </source>
</evidence>
<evidence type="ECO:0000256" key="4">
    <source>
        <dbReference type="ARBA" id="ARBA00022989"/>
    </source>
</evidence>
<evidence type="ECO:0000256" key="1">
    <source>
        <dbReference type="ARBA" id="ARBA00004651"/>
    </source>
</evidence>
<keyword evidence="4 6" id="KW-1133">Transmembrane helix</keyword>
<dbReference type="PANTHER" id="PTHR42718:SF9">
    <property type="entry name" value="MAJOR FACILITATOR SUPERFAMILY MULTIDRUG TRANSPORTER MFSC"/>
    <property type="match status" value="1"/>
</dbReference>
<protein>
    <recommendedName>
        <fullName evidence="7">Major facilitator superfamily (MFS) profile domain-containing protein</fullName>
    </recommendedName>
</protein>
<evidence type="ECO:0000313" key="8">
    <source>
        <dbReference type="EMBL" id="HFN00683.1"/>
    </source>
</evidence>
<dbReference type="GO" id="GO:0005886">
    <property type="term" value="C:plasma membrane"/>
    <property type="evidence" value="ECO:0007669"/>
    <property type="project" value="UniProtKB-SubCell"/>
</dbReference>
<keyword evidence="2" id="KW-0813">Transport</keyword>
<dbReference type="PANTHER" id="PTHR42718">
    <property type="entry name" value="MAJOR FACILITATOR SUPERFAMILY MULTIDRUG TRANSPORTER MFSC"/>
    <property type="match status" value="1"/>
</dbReference>
<comment type="caution">
    <text evidence="8">The sequence shown here is derived from an EMBL/GenBank/DDBJ whole genome shotgun (WGS) entry which is preliminary data.</text>
</comment>
<evidence type="ECO:0000256" key="2">
    <source>
        <dbReference type="ARBA" id="ARBA00022448"/>
    </source>
</evidence>
<accession>A0A7C3KJM4</accession>
<proteinExistence type="predicted"/>
<gene>
    <name evidence="8" type="ORF">ENR64_23610</name>
</gene>
<keyword evidence="3 6" id="KW-0812">Transmembrane</keyword>
<name>A0A7C3KJM4_9CYAN</name>
<comment type="subcellular location">
    <subcellularLocation>
        <location evidence="1">Cell membrane</location>
        <topology evidence="1">Multi-pass membrane protein</topology>
    </subcellularLocation>
</comment>
<dbReference type="SUPFAM" id="SSF103473">
    <property type="entry name" value="MFS general substrate transporter"/>
    <property type="match status" value="1"/>
</dbReference>
<evidence type="ECO:0000259" key="7">
    <source>
        <dbReference type="PROSITE" id="PS50850"/>
    </source>
</evidence>
<dbReference type="InterPro" id="IPR020846">
    <property type="entry name" value="MFS_dom"/>
</dbReference>
<evidence type="ECO:0000256" key="6">
    <source>
        <dbReference type="SAM" id="Phobius"/>
    </source>
</evidence>
<keyword evidence="5 6" id="KW-0472">Membrane</keyword>